<dbReference type="InterPro" id="IPR010809">
    <property type="entry name" value="FliD_C"/>
</dbReference>
<gene>
    <name evidence="9" type="primary">fliD</name>
    <name evidence="9" type="ORF">GTZ99_13285</name>
</gene>
<comment type="caution">
    <text evidence="9">The sequence shown here is derived from an EMBL/GenBank/DDBJ whole genome shotgun (WGS) entry which is preliminary data.</text>
</comment>
<feature type="domain" description="Flagellar hook-associated protein 2 C-terminal" evidence="8">
    <location>
        <begin position="259"/>
        <end position="479"/>
    </location>
</feature>
<keyword evidence="9" id="KW-0282">Flagellum</keyword>
<evidence type="ECO:0000259" key="7">
    <source>
        <dbReference type="Pfam" id="PF02465"/>
    </source>
</evidence>
<dbReference type="InterPro" id="IPR040026">
    <property type="entry name" value="FliD"/>
</dbReference>
<evidence type="ECO:0000256" key="6">
    <source>
        <dbReference type="SAM" id="MobiDB-lite"/>
    </source>
</evidence>
<dbReference type="Proteomes" id="UP000753724">
    <property type="component" value="Unassembled WGS sequence"/>
</dbReference>
<feature type="region of interest" description="Disordered" evidence="6">
    <location>
        <begin position="1"/>
        <end position="21"/>
    </location>
</feature>
<name>A0ABW9XGB8_9SPHN</name>
<proteinExistence type="inferred from homology"/>
<keyword evidence="9" id="KW-0966">Cell projection</keyword>
<dbReference type="EMBL" id="JAAAPO010000005">
    <property type="protein sequence ID" value="NBC37523.1"/>
    <property type="molecule type" value="Genomic_DNA"/>
</dbReference>
<protein>
    <recommendedName>
        <fullName evidence="5">Flagellar hook-associated protein 2</fullName>
        <shortName evidence="5">HAP2</shortName>
    </recommendedName>
    <alternativeName>
        <fullName evidence="5">Flagellar cap protein</fullName>
    </alternativeName>
</protein>
<evidence type="ECO:0000256" key="1">
    <source>
        <dbReference type="ARBA" id="ARBA00009764"/>
    </source>
</evidence>
<comment type="subunit">
    <text evidence="2 5">Homopentamer.</text>
</comment>
<comment type="similarity">
    <text evidence="1 5">Belongs to the FliD family.</text>
</comment>
<evidence type="ECO:0000313" key="9">
    <source>
        <dbReference type="EMBL" id="NBC37523.1"/>
    </source>
</evidence>
<dbReference type="PANTHER" id="PTHR30288">
    <property type="entry name" value="FLAGELLAR CAP/ASSEMBLY PROTEIN FLID"/>
    <property type="match status" value="1"/>
</dbReference>
<dbReference type="Pfam" id="PF07195">
    <property type="entry name" value="FliD_C"/>
    <property type="match status" value="1"/>
</dbReference>
<accession>A0ABW9XGB8</accession>
<keyword evidence="10" id="KW-1185">Reference proteome</keyword>
<keyword evidence="9" id="KW-0969">Cilium</keyword>
<organism evidence="9 10">
    <name type="scientific">Novosphingobium ovatum</name>
    <dbReference type="NCBI Taxonomy" id="1908523"/>
    <lineage>
        <taxon>Bacteria</taxon>
        <taxon>Pseudomonadati</taxon>
        <taxon>Pseudomonadota</taxon>
        <taxon>Alphaproteobacteria</taxon>
        <taxon>Sphingomonadales</taxon>
        <taxon>Sphingomonadaceae</taxon>
        <taxon>Novosphingobium</taxon>
    </lineage>
</organism>
<keyword evidence="4 5" id="KW-0975">Bacterial flagellum</keyword>
<comment type="subcellular location">
    <subcellularLocation>
        <location evidence="5">Secreted</location>
    </subcellularLocation>
    <subcellularLocation>
        <location evidence="5">Bacterial flagellum</location>
    </subcellularLocation>
</comment>
<dbReference type="PANTHER" id="PTHR30288:SF0">
    <property type="entry name" value="FLAGELLAR HOOK-ASSOCIATED PROTEIN 2"/>
    <property type="match status" value="1"/>
</dbReference>
<dbReference type="Pfam" id="PF02465">
    <property type="entry name" value="FliD_N"/>
    <property type="match status" value="1"/>
</dbReference>
<dbReference type="InterPro" id="IPR003481">
    <property type="entry name" value="FliD_N"/>
</dbReference>
<reference evidence="10" key="1">
    <citation type="submission" date="2020-01" db="EMBL/GenBank/DDBJ databases">
        <title>Sphingomonas sp. strain CSW-10.</title>
        <authorList>
            <person name="Chen W.-M."/>
        </authorList>
    </citation>
    <scope>NUCLEOTIDE SEQUENCE [LARGE SCALE GENOMIC DNA]</scope>
    <source>
        <strain evidence="10">FSY-8</strain>
    </source>
</reference>
<feature type="domain" description="Flagellar hook-associated protein 2 N-terminal" evidence="7">
    <location>
        <begin position="36"/>
        <end position="134"/>
    </location>
</feature>
<evidence type="ECO:0000256" key="5">
    <source>
        <dbReference type="RuleBase" id="RU362066"/>
    </source>
</evidence>
<evidence type="ECO:0000256" key="3">
    <source>
        <dbReference type="ARBA" id="ARBA00023054"/>
    </source>
</evidence>
<dbReference type="RefSeq" id="WP_161719652.1">
    <property type="nucleotide sequence ID" value="NZ_JAAAPO010000005.1"/>
</dbReference>
<comment type="function">
    <text evidence="5">Required for morphogenesis and for the elongation of the flagellar filament by facilitating polymerization of the flagellin monomers at the tip of growing filament. Forms a capping structure, which prevents flagellin subunits (transported through the central channel of the flagellum) from leaking out without polymerization at the distal end.</text>
</comment>
<evidence type="ECO:0000256" key="2">
    <source>
        <dbReference type="ARBA" id="ARBA00011255"/>
    </source>
</evidence>
<evidence type="ECO:0000313" key="10">
    <source>
        <dbReference type="Proteomes" id="UP000753724"/>
    </source>
</evidence>
<keyword evidence="5" id="KW-0964">Secreted</keyword>
<evidence type="ECO:0000259" key="8">
    <source>
        <dbReference type="Pfam" id="PF07195"/>
    </source>
</evidence>
<keyword evidence="3" id="KW-0175">Coiled coil</keyword>
<sequence length="497" mass="50235">MSTTTSSTSSTTTTTTTSTSSASVGSKLLTSLGVGTGIDMTEMATNIATAEYAAQNDAVTTRLSNLKLQISEAGQLKSDLLSLSSSLSSLIDSGGLLPAPTVTNSNVATASLPTGSSGTKGSYTLEVTQLAKPQVLTTGTFTSATSTLKPGTLTFSFGTFTGATLGTPTSTNTLTVADGDTVSSIVSKINNANMGVTAYLATNADGVQIVMKGTEGAAKAFTITANNTDDGSSTSAYSVATMAYSGATGGVVTRAQSSTDAAYKLDGISRTATTNTIDSAAPGLSLKLTGTNIGSPTTVTYSDPSSSITTTMTNLVSALNSLVTEMNTVGSADTGHLNGDAGIKTMKRAFSALAGTTIMPNAATGEPATLADLGLKTNRDGSFSLDTAKLASALSSNTSAVAAMFTKGIHGVYATVFSTVSSLTTSSDSSSLAGSITRYTALQTRVAAQQTNLSTQETKLRERLITQYSASNAAVATFNSTLSYLKNQIAAWNKTSS</sequence>
<evidence type="ECO:0000256" key="4">
    <source>
        <dbReference type="ARBA" id="ARBA00023143"/>
    </source>
</evidence>